<feature type="coiled-coil region" evidence="1">
    <location>
        <begin position="42"/>
        <end position="69"/>
    </location>
</feature>
<keyword evidence="1" id="KW-0175">Coiled coil</keyword>
<dbReference type="STRING" id="1513793.SAMN06296036_11411"/>
<dbReference type="EMBL" id="FWZT01000014">
    <property type="protein sequence ID" value="SMF45952.1"/>
    <property type="molecule type" value="Genomic_DNA"/>
</dbReference>
<dbReference type="Proteomes" id="UP000192907">
    <property type="component" value="Unassembled WGS sequence"/>
</dbReference>
<accession>A0A1Y6C7C9</accession>
<evidence type="ECO:0000313" key="2">
    <source>
        <dbReference type="EMBL" id="SMF45952.1"/>
    </source>
</evidence>
<reference evidence="3" key="1">
    <citation type="submission" date="2017-04" db="EMBL/GenBank/DDBJ databases">
        <authorList>
            <person name="Varghese N."/>
            <person name="Submissions S."/>
        </authorList>
    </citation>
    <scope>NUCLEOTIDE SEQUENCE [LARGE SCALE GENOMIC DNA]</scope>
    <source>
        <strain evidence="3">RKEM611</strain>
    </source>
</reference>
<protein>
    <submittedName>
        <fullName evidence="2">Uncharacterized protein</fullName>
    </submittedName>
</protein>
<dbReference type="AlphaFoldDB" id="A0A1Y6C7C9"/>
<keyword evidence="3" id="KW-1185">Reference proteome</keyword>
<evidence type="ECO:0000256" key="1">
    <source>
        <dbReference type="SAM" id="Coils"/>
    </source>
</evidence>
<organism evidence="2 3">
    <name type="scientific">Pseudobacteriovorax antillogorgiicola</name>
    <dbReference type="NCBI Taxonomy" id="1513793"/>
    <lineage>
        <taxon>Bacteria</taxon>
        <taxon>Pseudomonadati</taxon>
        <taxon>Bdellovibrionota</taxon>
        <taxon>Oligoflexia</taxon>
        <taxon>Oligoflexales</taxon>
        <taxon>Pseudobacteriovoracaceae</taxon>
        <taxon>Pseudobacteriovorax</taxon>
    </lineage>
</organism>
<dbReference type="RefSeq" id="WP_132321584.1">
    <property type="nucleotide sequence ID" value="NZ_FWZT01000014.1"/>
</dbReference>
<name>A0A1Y6C7C9_9BACT</name>
<gene>
    <name evidence="2" type="ORF">SAMN06296036_11411</name>
</gene>
<sequence>MTISEAKKEHRSLGRKLDHIWQQISALEISLQELRSFKKISREQFNRRAAAIKNQKQKIRAMKQQLEYESKISSDAIGLGFPQFESLAPLEAGAVEDYFNGRFMTARDMYQNIAKMAPWVEDAVAGKARFKGVFRLARIRSYRNKLKDETRKVHLDIQLQRKLLKKLAQITLGPSFNSKASLTRQISDAFHGADTLRRKISSLERKISQKKQEIHYMKNWLQEARSNIRRKVPEPPPEFSSLRELNSHMEIYGIDQLNRSKERLTLASVYVHSYVKKYAQWDHLAKQGVADGD</sequence>
<evidence type="ECO:0000313" key="3">
    <source>
        <dbReference type="Proteomes" id="UP000192907"/>
    </source>
</evidence>
<proteinExistence type="predicted"/>